<keyword evidence="6" id="KW-1003">Cell membrane</keyword>
<comment type="caution">
    <text evidence="16">The sequence shown here is derived from an EMBL/GenBank/DDBJ whole genome shotgun (WGS) entry which is preliminary data.</text>
</comment>
<keyword evidence="10" id="KW-0406">Ion transport</keyword>
<feature type="transmembrane region" description="Helical" evidence="14">
    <location>
        <begin position="328"/>
        <end position="346"/>
    </location>
</feature>
<evidence type="ECO:0000313" key="17">
    <source>
        <dbReference type="Proteomes" id="UP000698173"/>
    </source>
</evidence>
<name>A0A921FWA2_SPOPS</name>
<keyword evidence="4" id="KW-0813">Transport</keyword>
<keyword evidence="5" id="KW-0050">Antiport</keyword>
<organism evidence="16 17">
    <name type="scientific">Sporosarcina psychrophila</name>
    <name type="common">Bacillus psychrophilus</name>
    <dbReference type="NCBI Taxonomy" id="1476"/>
    <lineage>
        <taxon>Bacteria</taxon>
        <taxon>Bacillati</taxon>
        <taxon>Bacillota</taxon>
        <taxon>Bacilli</taxon>
        <taxon>Bacillales</taxon>
        <taxon>Caryophanaceae</taxon>
        <taxon>Sporosarcina</taxon>
    </lineage>
</organism>
<feature type="transmembrane region" description="Helical" evidence="14">
    <location>
        <begin position="20"/>
        <end position="37"/>
    </location>
</feature>
<feature type="transmembrane region" description="Helical" evidence="14">
    <location>
        <begin position="205"/>
        <end position="221"/>
    </location>
</feature>
<comment type="subcellular location">
    <subcellularLocation>
        <location evidence="2">Cell membrane</location>
        <topology evidence="2">Multi-pass membrane protein</topology>
    </subcellularLocation>
</comment>
<evidence type="ECO:0000256" key="3">
    <source>
        <dbReference type="ARBA" id="ARBA00007520"/>
    </source>
</evidence>
<keyword evidence="9 14" id="KW-1133">Transmembrane helix</keyword>
<feature type="transmembrane region" description="Helical" evidence="14">
    <location>
        <begin position="57"/>
        <end position="76"/>
    </location>
</feature>
<evidence type="ECO:0000256" key="8">
    <source>
        <dbReference type="ARBA" id="ARBA00022781"/>
    </source>
</evidence>
<sequence length="461" mass="50271">MAKLVQGSSDTQLINSKKAVPVLLLLFVFSLIIDNSFKIISIDLANDFGLSSTTVSWQVTLAGLVIGIGAVVYATLSDTISVRTLLTGGIILICVGSVMGYILQHSFALVVLSRIIQSAGLAATETLYIIFVAKNMPKEEQKMFLGFSTSAYSIALVIGTLTGGYVSTYLNWTTLFLIPLLTLLILPFILKYLPKEKAKGFRVDVIGLFLIAAVAATLILYVTKFSWLYFGLFVLALVFFLLFISKSSKAFIRISFFKNKRMLAVFAVAFIIYTIQLAYIFLFPFLIESIYGLKLDKISLLFIPAYLIATLIGAMSGKIAKVLGSKQCVALAISLIAISLLLGGLFVETSVWVFVFSMILFSGSFALMYAPMLDMLIGTISKEQSGAALGFYNLCLNIAASIGIAYVAAMMDNKSLQQSMLGFIGEGSASLYSNILFILTFISLVSLMVYWLLVARKAKLD</sequence>
<dbReference type="GO" id="GO:0046677">
    <property type="term" value="P:response to antibiotic"/>
    <property type="evidence" value="ECO:0007669"/>
    <property type="project" value="UniProtKB-KW"/>
</dbReference>
<dbReference type="SUPFAM" id="SSF103473">
    <property type="entry name" value="MFS general substrate transporter"/>
    <property type="match status" value="1"/>
</dbReference>
<protein>
    <recommendedName>
        <fullName evidence="13">Tetracycline resistance protein</fullName>
    </recommendedName>
</protein>
<reference evidence="16" key="2">
    <citation type="submission" date="2021-09" db="EMBL/GenBank/DDBJ databases">
        <authorList>
            <person name="Gilroy R."/>
        </authorList>
    </citation>
    <scope>NUCLEOTIDE SEQUENCE</scope>
    <source>
        <strain evidence="16">CHK171-7178</strain>
    </source>
</reference>
<feature type="transmembrane region" description="Helical" evidence="14">
    <location>
        <begin position="172"/>
        <end position="193"/>
    </location>
</feature>
<keyword evidence="11 14" id="KW-0472">Membrane</keyword>
<evidence type="ECO:0000256" key="7">
    <source>
        <dbReference type="ARBA" id="ARBA00022692"/>
    </source>
</evidence>
<evidence type="ECO:0000256" key="4">
    <source>
        <dbReference type="ARBA" id="ARBA00022448"/>
    </source>
</evidence>
<comment type="similarity">
    <text evidence="3">Belongs to the major facilitator superfamily. TCR/Tet family.</text>
</comment>
<evidence type="ECO:0000256" key="9">
    <source>
        <dbReference type="ARBA" id="ARBA00022989"/>
    </source>
</evidence>
<evidence type="ECO:0000256" key="2">
    <source>
        <dbReference type="ARBA" id="ARBA00004651"/>
    </source>
</evidence>
<evidence type="ECO:0000256" key="12">
    <source>
        <dbReference type="ARBA" id="ARBA00023251"/>
    </source>
</evidence>
<feature type="transmembrane region" description="Helical" evidence="14">
    <location>
        <begin position="391"/>
        <end position="411"/>
    </location>
</feature>
<evidence type="ECO:0000313" key="16">
    <source>
        <dbReference type="EMBL" id="HJF30231.1"/>
    </source>
</evidence>
<dbReference type="AlphaFoldDB" id="A0A921FWA2"/>
<dbReference type="Pfam" id="PF07690">
    <property type="entry name" value="MFS_1"/>
    <property type="match status" value="1"/>
</dbReference>
<comment type="function">
    <text evidence="1">Resistance to tetracycline by an active tetracycline efflux. This is an energy-dependent process that decreases the accumulation of the antibiotic in whole cells. This protein functions as a metal-tetracycline/H(+) antiporter.</text>
</comment>
<dbReference type="PANTHER" id="PTHR23501">
    <property type="entry name" value="MAJOR FACILITATOR SUPERFAMILY"/>
    <property type="match status" value="1"/>
</dbReference>
<evidence type="ECO:0000256" key="13">
    <source>
        <dbReference type="ARBA" id="ARBA00040630"/>
    </source>
</evidence>
<reference evidence="16" key="1">
    <citation type="journal article" date="2021" name="PeerJ">
        <title>Extensive microbial diversity within the chicken gut microbiome revealed by metagenomics and culture.</title>
        <authorList>
            <person name="Gilroy R."/>
            <person name="Ravi A."/>
            <person name="Getino M."/>
            <person name="Pursley I."/>
            <person name="Horton D.L."/>
            <person name="Alikhan N.F."/>
            <person name="Baker D."/>
            <person name="Gharbi K."/>
            <person name="Hall N."/>
            <person name="Watson M."/>
            <person name="Adriaenssens E.M."/>
            <person name="Foster-Nyarko E."/>
            <person name="Jarju S."/>
            <person name="Secka A."/>
            <person name="Antonio M."/>
            <person name="Oren A."/>
            <person name="Chaudhuri R.R."/>
            <person name="La Ragione R."/>
            <person name="Hildebrand F."/>
            <person name="Pallen M.J."/>
        </authorList>
    </citation>
    <scope>NUCLEOTIDE SEQUENCE</scope>
    <source>
        <strain evidence="16">CHK171-7178</strain>
    </source>
</reference>
<dbReference type="InterPro" id="IPR036259">
    <property type="entry name" value="MFS_trans_sf"/>
</dbReference>
<keyword evidence="12" id="KW-0046">Antibiotic resistance</keyword>
<dbReference type="Gene3D" id="1.20.1250.20">
    <property type="entry name" value="MFS general substrate transporter like domains"/>
    <property type="match status" value="2"/>
</dbReference>
<proteinExistence type="inferred from homology"/>
<feature type="transmembrane region" description="Helical" evidence="14">
    <location>
        <begin position="227"/>
        <end position="244"/>
    </location>
</feature>
<evidence type="ECO:0000256" key="11">
    <source>
        <dbReference type="ARBA" id="ARBA00023136"/>
    </source>
</evidence>
<dbReference type="PANTHER" id="PTHR23501:SF188">
    <property type="entry name" value="TETRACYCLINE RESISTANCE PROTEIN"/>
    <property type="match status" value="1"/>
</dbReference>
<dbReference type="PRINTS" id="PR01036">
    <property type="entry name" value="TCRTETB"/>
</dbReference>
<accession>A0A921FWA2</accession>
<gene>
    <name evidence="16" type="ORF">K8V56_00400</name>
</gene>
<dbReference type="InterPro" id="IPR020846">
    <property type="entry name" value="MFS_dom"/>
</dbReference>
<evidence type="ECO:0000256" key="1">
    <source>
        <dbReference type="ARBA" id="ARBA00003279"/>
    </source>
</evidence>
<evidence type="ECO:0000256" key="10">
    <source>
        <dbReference type="ARBA" id="ARBA00023065"/>
    </source>
</evidence>
<dbReference type="GO" id="GO:0005886">
    <property type="term" value="C:plasma membrane"/>
    <property type="evidence" value="ECO:0007669"/>
    <property type="project" value="UniProtKB-SubCell"/>
</dbReference>
<feature type="transmembrane region" description="Helical" evidence="14">
    <location>
        <begin position="145"/>
        <end position="166"/>
    </location>
</feature>
<dbReference type="InterPro" id="IPR011701">
    <property type="entry name" value="MFS"/>
</dbReference>
<evidence type="ECO:0000256" key="5">
    <source>
        <dbReference type="ARBA" id="ARBA00022449"/>
    </source>
</evidence>
<feature type="transmembrane region" description="Helical" evidence="14">
    <location>
        <begin position="352"/>
        <end position="370"/>
    </location>
</feature>
<feature type="transmembrane region" description="Helical" evidence="14">
    <location>
        <begin position="431"/>
        <end position="453"/>
    </location>
</feature>
<feature type="domain" description="Major facilitator superfamily (MFS) profile" evidence="15">
    <location>
        <begin position="14"/>
        <end position="458"/>
    </location>
</feature>
<evidence type="ECO:0000256" key="14">
    <source>
        <dbReference type="SAM" id="Phobius"/>
    </source>
</evidence>
<feature type="transmembrane region" description="Helical" evidence="14">
    <location>
        <begin position="115"/>
        <end position="133"/>
    </location>
</feature>
<dbReference type="Proteomes" id="UP000698173">
    <property type="component" value="Unassembled WGS sequence"/>
</dbReference>
<dbReference type="PROSITE" id="PS50850">
    <property type="entry name" value="MFS"/>
    <property type="match status" value="1"/>
</dbReference>
<feature type="transmembrane region" description="Helical" evidence="14">
    <location>
        <begin position="85"/>
        <end position="103"/>
    </location>
</feature>
<dbReference type="EMBL" id="DYWT01000006">
    <property type="protein sequence ID" value="HJF30231.1"/>
    <property type="molecule type" value="Genomic_DNA"/>
</dbReference>
<dbReference type="GO" id="GO:1902600">
    <property type="term" value="P:proton transmembrane transport"/>
    <property type="evidence" value="ECO:0007669"/>
    <property type="project" value="UniProtKB-KW"/>
</dbReference>
<keyword evidence="7 14" id="KW-0812">Transmembrane</keyword>
<feature type="transmembrane region" description="Helical" evidence="14">
    <location>
        <begin position="298"/>
        <end position="316"/>
    </location>
</feature>
<keyword evidence="8" id="KW-0375">Hydrogen ion transport</keyword>
<dbReference type="GO" id="GO:0015297">
    <property type="term" value="F:antiporter activity"/>
    <property type="evidence" value="ECO:0007669"/>
    <property type="project" value="UniProtKB-KW"/>
</dbReference>
<feature type="transmembrane region" description="Helical" evidence="14">
    <location>
        <begin position="264"/>
        <end position="286"/>
    </location>
</feature>
<evidence type="ECO:0000259" key="15">
    <source>
        <dbReference type="PROSITE" id="PS50850"/>
    </source>
</evidence>
<evidence type="ECO:0000256" key="6">
    <source>
        <dbReference type="ARBA" id="ARBA00022475"/>
    </source>
</evidence>